<feature type="domain" description="MmgE/PrpD C-terminal" evidence="3">
    <location>
        <begin position="272"/>
        <end position="434"/>
    </location>
</feature>
<dbReference type="PANTHER" id="PTHR16943:SF8">
    <property type="entry name" value="2-METHYLCITRATE DEHYDRATASE"/>
    <property type="match status" value="1"/>
</dbReference>
<gene>
    <name evidence="4" type="ORF">ABVQ20_14785</name>
</gene>
<dbReference type="Gene3D" id="3.30.1330.120">
    <property type="entry name" value="2-methylcitrate dehydratase PrpD"/>
    <property type="match status" value="1"/>
</dbReference>
<dbReference type="InterPro" id="IPR045337">
    <property type="entry name" value="MmgE_PrpD_C"/>
</dbReference>
<dbReference type="EMBL" id="JBEWSZ010000001">
    <property type="protein sequence ID" value="MET2828247.1"/>
    <property type="molecule type" value="Genomic_DNA"/>
</dbReference>
<feature type="domain" description="MmgE/PrpD N-terminal" evidence="2">
    <location>
        <begin position="17"/>
        <end position="245"/>
    </location>
</feature>
<evidence type="ECO:0000313" key="4">
    <source>
        <dbReference type="EMBL" id="MET2828247.1"/>
    </source>
</evidence>
<evidence type="ECO:0000256" key="1">
    <source>
        <dbReference type="ARBA" id="ARBA00006174"/>
    </source>
</evidence>
<evidence type="ECO:0000259" key="3">
    <source>
        <dbReference type="Pfam" id="PF19305"/>
    </source>
</evidence>
<dbReference type="Proteomes" id="UP001548832">
    <property type="component" value="Unassembled WGS sequence"/>
</dbReference>
<dbReference type="InterPro" id="IPR042183">
    <property type="entry name" value="MmgE/PrpD_sf_1"/>
</dbReference>
<dbReference type="Gene3D" id="1.10.4100.10">
    <property type="entry name" value="2-methylcitrate dehydratase PrpD"/>
    <property type="match status" value="1"/>
</dbReference>
<dbReference type="RefSeq" id="WP_354460256.1">
    <property type="nucleotide sequence ID" value="NZ_JBEWSZ010000001.1"/>
</dbReference>
<dbReference type="InterPro" id="IPR036148">
    <property type="entry name" value="MmgE/PrpD_sf"/>
</dbReference>
<sequence length="465" mass="48932">MVDQPEGAGAVCEITARIADFVLRRPATQFPNEVLRAASLQFLDTIGVTIAAGPMEAGRIAREAAVLLYGAGDGRHAARMLFDGRRVSMAGAAFAAATQTDNLDGHDGYSPTKGHIGVAVIPALAALAEACPDLGGPEALAAIVIGYEIAGRAGIALHATVSDYHTSGAWNALGVAAMASRFIRLDDEQLRHAFGIAEYHGPRSQMMREIATPTMLHDGSGMGALVGLSAAVLAELGFAGAPAITLEAPDVAHHWDDIGSLWQMSRQYIKPYPICRWAHAAIDGTRALCLEYGLGPAQVVKVRVNSFHHAATLFAGMPDTTSKAQYSLAFAVATMIVHGRVGLEHISGAGLQDAAVEAMLRRVEVTESPRHSARFPQGRWADVRIETTDGRVLDSGDVHARGGPEAPFTPDDIMAKYMELAAPVLGEARAAAIRDGILGLTAPGSRFSDLAALLYDPPAGQHYAA</sequence>
<dbReference type="Pfam" id="PF03972">
    <property type="entry name" value="MmgE_PrpD_N"/>
    <property type="match status" value="1"/>
</dbReference>
<organism evidence="4 5">
    <name type="scientific">Mesorhizobium shangrilense</name>
    <dbReference type="NCBI Taxonomy" id="460060"/>
    <lineage>
        <taxon>Bacteria</taxon>
        <taxon>Pseudomonadati</taxon>
        <taxon>Pseudomonadota</taxon>
        <taxon>Alphaproteobacteria</taxon>
        <taxon>Hyphomicrobiales</taxon>
        <taxon>Phyllobacteriaceae</taxon>
        <taxon>Mesorhizobium</taxon>
    </lineage>
</organism>
<keyword evidence="5" id="KW-1185">Reference proteome</keyword>
<comment type="caution">
    <text evidence="4">The sequence shown here is derived from an EMBL/GenBank/DDBJ whole genome shotgun (WGS) entry which is preliminary data.</text>
</comment>
<accession>A0ABV2DE13</accession>
<dbReference type="PANTHER" id="PTHR16943">
    <property type="entry name" value="2-METHYLCITRATE DEHYDRATASE-RELATED"/>
    <property type="match status" value="1"/>
</dbReference>
<proteinExistence type="inferred from homology"/>
<dbReference type="SUPFAM" id="SSF103378">
    <property type="entry name" value="2-methylcitrate dehydratase PrpD"/>
    <property type="match status" value="1"/>
</dbReference>
<dbReference type="Pfam" id="PF19305">
    <property type="entry name" value="MmgE_PrpD_C"/>
    <property type="match status" value="1"/>
</dbReference>
<protein>
    <submittedName>
        <fullName evidence="4">MmgE/PrpD family protein</fullName>
    </submittedName>
</protein>
<reference evidence="4 5" key="1">
    <citation type="submission" date="2024-06" db="EMBL/GenBank/DDBJ databases">
        <authorList>
            <person name="Kim D.-U."/>
        </authorList>
    </citation>
    <scope>NUCLEOTIDE SEQUENCE [LARGE SCALE GENOMIC DNA]</scope>
    <source>
        <strain evidence="4 5">KACC15460</strain>
    </source>
</reference>
<evidence type="ECO:0000313" key="5">
    <source>
        <dbReference type="Proteomes" id="UP001548832"/>
    </source>
</evidence>
<evidence type="ECO:0000259" key="2">
    <source>
        <dbReference type="Pfam" id="PF03972"/>
    </source>
</evidence>
<dbReference type="InterPro" id="IPR045336">
    <property type="entry name" value="MmgE_PrpD_N"/>
</dbReference>
<dbReference type="InterPro" id="IPR005656">
    <property type="entry name" value="MmgE_PrpD"/>
</dbReference>
<name>A0ABV2DE13_9HYPH</name>
<dbReference type="InterPro" id="IPR042188">
    <property type="entry name" value="MmgE/PrpD_sf_2"/>
</dbReference>
<comment type="similarity">
    <text evidence="1">Belongs to the PrpD family.</text>
</comment>